<dbReference type="OrthoDB" id="9808813at2"/>
<dbReference type="Pfam" id="PF00817">
    <property type="entry name" value="IMS"/>
    <property type="match status" value="1"/>
</dbReference>
<dbReference type="InterPro" id="IPR050116">
    <property type="entry name" value="DNA_polymerase-Y"/>
</dbReference>
<dbReference type="PANTHER" id="PTHR11076">
    <property type="entry name" value="DNA REPAIR POLYMERASE UMUC / TRANSFERASE FAMILY MEMBER"/>
    <property type="match status" value="1"/>
</dbReference>
<evidence type="ECO:0000313" key="8">
    <source>
        <dbReference type="Proteomes" id="UP000292424"/>
    </source>
</evidence>
<keyword evidence="3" id="KW-0741">SOS mutagenesis</keyword>
<sequence>MIGLVDCNNFYVSCERVFRPDLNGVPVVVLSNNDGCIISRSNEAKALGIKMGLPYYQLLELPYGKTVKVFSSNYTLYGSLSNRVHAILRRYVPTVEDYSIDESFLDFSSIENHTDDLYQLGIEIKKTILKEVGIPVCIGIAPTKALAKAANKYAKKMTKEGVYLCYDQFHTMLEWTGIGDVWGIGRQYANALMKLNIQNAWQFSQLPEKFVLQKMTVVGHRLWKELNGISCIEMELDAPDKKNMVVSRSIPRSLTKYEDVENAVFKHVDTLAMKLRKQKQCTSSIAVFVHTNRFRKQDKQYYNTFKVQLLQASNNTTTLIRAAKIGLQKIFKQGFNYKKCGVMAFDLCPEDTIQGTLFSVKENNKSNKAMQVMDEINKRYGYKVTRIASHGFLHKAHMLRNHISPCYTTELEDILTIKI</sequence>
<proteinExistence type="inferred from homology"/>
<gene>
    <name evidence="7" type="ORF">E0W69_009675</name>
</gene>
<name>A0A5P2G0A9_9BACT</name>
<dbReference type="EMBL" id="CP044016">
    <property type="protein sequence ID" value="QES88915.1"/>
    <property type="molecule type" value="Genomic_DNA"/>
</dbReference>
<dbReference type="Pfam" id="PF11799">
    <property type="entry name" value="IMS_C"/>
    <property type="match status" value="1"/>
</dbReference>
<dbReference type="GO" id="GO:0003887">
    <property type="term" value="F:DNA-directed DNA polymerase activity"/>
    <property type="evidence" value="ECO:0007669"/>
    <property type="project" value="TreeGrafter"/>
</dbReference>
<dbReference type="AlphaFoldDB" id="A0A5P2G0A9"/>
<dbReference type="Gene3D" id="3.30.70.270">
    <property type="match status" value="1"/>
</dbReference>
<protein>
    <submittedName>
        <fullName evidence="7">Y-family DNA polymerase</fullName>
    </submittedName>
</protein>
<dbReference type="InterPro" id="IPR043502">
    <property type="entry name" value="DNA/RNA_pol_sf"/>
</dbReference>
<dbReference type="Gene3D" id="1.10.150.20">
    <property type="entry name" value="5' to 3' exonuclease, C-terminal subdomain"/>
    <property type="match status" value="1"/>
</dbReference>
<dbReference type="PROSITE" id="PS50173">
    <property type="entry name" value="UMUC"/>
    <property type="match status" value="1"/>
</dbReference>
<evidence type="ECO:0000259" key="6">
    <source>
        <dbReference type="PROSITE" id="PS50173"/>
    </source>
</evidence>
<dbReference type="GO" id="GO:0009432">
    <property type="term" value="P:SOS response"/>
    <property type="evidence" value="ECO:0007669"/>
    <property type="project" value="UniProtKB-KW"/>
</dbReference>
<dbReference type="InterPro" id="IPR017961">
    <property type="entry name" value="DNA_pol_Y-fam_little_finger"/>
</dbReference>
<dbReference type="CDD" id="cd01700">
    <property type="entry name" value="PolY_Pol_V_umuC"/>
    <property type="match status" value="1"/>
</dbReference>
<organism evidence="7 8">
    <name type="scientific">Rhizosphaericola mali</name>
    <dbReference type="NCBI Taxonomy" id="2545455"/>
    <lineage>
        <taxon>Bacteria</taxon>
        <taxon>Pseudomonadati</taxon>
        <taxon>Bacteroidota</taxon>
        <taxon>Chitinophagia</taxon>
        <taxon>Chitinophagales</taxon>
        <taxon>Chitinophagaceae</taxon>
        <taxon>Rhizosphaericola</taxon>
    </lineage>
</organism>
<keyword evidence="4" id="KW-0234">DNA repair</keyword>
<dbReference type="GO" id="GO:0003684">
    <property type="term" value="F:damaged DNA binding"/>
    <property type="evidence" value="ECO:0007669"/>
    <property type="project" value="InterPro"/>
</dbReference>
<evidence type="ECO:0000313" key="7">
    <source>
        <dbReference type="EMBL" id="QES88915.1"/>
    </source>
</evidence>
<evidence type="ECO:0000256" key="3">
    <source>
        <dbReference type="ARBA" id="ARBA00023199"/>
    </source>
</evidence>
<comment type="similarity">
    <text evidence="1">Belongs to the DNA polymerase type-Y family.</text>
</comment>
<keyword evidence="2" id="KW-0227">DNA damage</keyword>
<accession>A0A5P2G0A9</accession>
<evidence type="ECO:0000256" key="4">
    <source>
        <dbReference type="ARBA" id="ARBA00023204"/>
    </source>
</evidence>
<dbReference type="InterPro" id="IPR043128">
    <property type="entry name" value="Rev_trsase/Diguanyl_cyclase"/>
</dbReference>
<evidence type="ECO:0000256" key="1">
    <source>
        <dbReference type="ARBA" id="ARBA00010945"/>
    </source>
</evidence>
<dbReference type="GO" id="GO:0005829">
    <property type="term" value="C:cytosol"/>
    <property type="evidence" value="ECO:0007669"/>
    <property type="project" value="TreeGrafter"/>
</dbReference>
<dbReference type="Pfam" id="PF13438">
    <property type="entry name" value="DUF4113"/>
    <property type="match status" value="1"/>
</dbReference>
<dbReference type="GO" id="GO:0006281">
    <property type="term" value="P:DNA repair"/>
    <property type="evidence" value="ECO:0007669"/>
    <property type="project" value="UniProtKB-KW"/>
</dbReference>
<dbReference type="GO" id="GO:0042276">
    <property type="term" value="P:error-prone translesion synthesis"/>
    <property type="evidence" value="ECO:0007669"/>
    <property type="project" value="TreeGrafter"/>
</dbReference>
<dbReference type="KEGG" id="arac:E0W69_009675"/>
<reference evidence="7 8" key="1">
    <citation type="submission" date="2019-09" db="EMBL/GenBank/DDBJ databases">
        <title>Complete genome sequence of Arachidicoccus sp. B3-10 isolated from apple orchard soil.</title>
        <authorList>
            <person name="Kim H.S."/>
            <person name="Han K.-I."/>
            <person name="Suh M.K."/>
            <person name="Lee K.C."/>
            <person name="Eom M.K."/>
            <person name="Kim J.-S."/>
            <person name="Kang S.W."/>
            <person name="Sin Y."/>
            <person name="Lee J.-S."/>
        </authorList>
    </citation>
    <scope>NUCLEOTIDE SEQUENCE [LARGE SCALE GENOMIC DNA]</scope>
    <source>
        <strain evidence="7 8">B3-10</strain>
    </source>
</reference>
<feature type="domain" description="UmuC" evidence="6">
    <location>
        <begin position="2"/>
        <end position="185"/>
    </location>
</feature>
<keyword evidence="8" id="KW-1185">Reference proteome</keyword>
<evidence type="ECO:0000256" key="5">
    <source>
        <dbReference type="ARBA" id="ARBA00023236"/>
    </source>
</evidence>
<keyword evidence="5" id="KW-0742">SOS response</keyword>
<dbReference type="Proteomes" id="UP000292424">
    <property type="component" value="Chromosome"/>
</dbReference>
<evidence type="ECO:0000256" key="2">
    <source>
        <dbReference type="ARBA" id="ARBA00022763"/>
    </source>
</evidence>
<dbReference type="PANTHER" id="PTHR11076:SF34">
    <property type="entry name" value="PROTEIN UMUC"/>
    <property type="match status" value="1"/>
</dbReference>
<dbReference type="RefSeq" id="WP_131329863.1">
    <property type="nucleotide sequence ID" value="NZ_CP044016.1"/>
</dbReference>
<dbReference type="InterPro" id="IPR025188">
    <property type="entry name" value="DUF4113"/>
</dbReference>
<dbReference type="SUPFAM" id="SSF56672">
    <property type="entry name" value="DNA/RNA polymerases"/>
    <property type="match status" value="1"/>
</dbReference>
<dbReference type="InterPro" id="IPR001126">
    <property type="entry name" value="UmuC"/>
</dbReference>
<dbReference type="Gene3D" id="3.40.1170.60">
    <property type="match status" value="1"/>
</dbReference>